<reference evidence="2 3" key="1">
    <citation type="submission" date="2024-09" db="EMBL/GenBank/DDBJ databases">
        <authorList>
            <person name="Sun Q."/>
            <person name="Mori K."/>
        </authorList>
    </citation>
    <scope>NUCLEOTIDE SEQUENCE [LARGE SCALE GENOMIC DNA]</scope>
    <source>
        <strain evidence="2 3">TBRC 2205</strain>
    </source>
</reference>
<gene>
    <name evidence="2" type="ORF">ACFFHU_02940</name>
</gene>
<feature type="region of interest" description="Disordered" evidence="1">
    <location>
        <begin position="36"/>
        <end position="57"/>
    </location>
</feature>
<dbReference type="EMBL" id="JBHLUE010000002">
    <property type="protein sequence ID" value="MFC0563125.1"/>
    <property type="molecule type" value="Genomic_DNA"/>
</dbReference>
<protein>
    <submittedName>
        <fullName evidence="2">Uncharacterized protein</fullName>
    </submittedName>
</protein>
<name>A0ABV6NQR7_9ACTN</name>
<keyword evidence="3" id="KW-1185">Reference proteome</keyword>
<evidence type="ECO:0000313" key="2">
    <source>
        <dbReference type="EMBL" id="MFC0563125.1"/>
    </source>
</evidence>
<accession>A0ABV6NQR7</accession>
<proteinExistence type="predicted"/>
<organism evidence="2 3">
    <name type="scientific">Plantactinospora siamensis</name>
    <dbReference type="NCBI Taxonomy" id="555372"/>
    <lineage>
        <taxon>Bacteria</taxon>
        <taxon>Bacillati</taxon>
        <taxon>Actinomycetota</taxon>
        <taxon>Actinomycetes</taxon>
        <taxon>Micromonosporales</taxon>
        <taxon>Micromonosporaceae</taxon>
        <taxon>Plantactinospora</taxon>
    </lineage>
</organism>
<evidence type="ECO:0000256" key="1">
    <source>
        <dbReference type="SAM" id="MobiDB-lite"/>
    </source>
</evidence>
<sequence length="57" mass="6374">MTDDEHYQAAERRWRELANGGVPAIFASQATNMVLASKRTSSRSTVSHRASRRPITT</sequence>
<comment type="caution">
    <text evidence="2">The sequence shown here is derived from an EMBL/GenBank/DDBJ whole genome shotgun (WGS) entry which is preliminary data.</text>
</comment>
<dbReference type="Proteomes" id="UP001589894">
    <property type="component" value="Unassembled WGS sequence"/>
</dbReference>
<dbReference type="RefSeq" id="WP_377335362.1">
    <property type="nucleotide sequence ID" value="NZ_JBHLUE010000002.1"/>
</dbReference>
<evidence type="ECO:0000313" key="3">
    <source>
        <dbReference type="Proteomes" id="UP001589894"/>
    </source>
</evidence>